<dbReference type="EMBL" id="CWQJ01000012">
    <property type="protein sequence ID" value="CSC25922.1"/>
    <property type="molecule type" value="Genomic_DNA"/>
</dbReference>
<dbReference type="AlphaFoldDB" id="A0A655Y1J5"/>
<name>A0A655Y1J5_VIBCL</name>
<dbReference type="Proteomes" id="UP000046067">
    <property type="component" value="Unassembled WGS sequence"/>
</dbReference>
<proteinExistence type="predicted"/>
<reference evidence="1 2" key="1">
    <citation type="submission" date="2015-07" db="EMBL/GenBank/DDBJ databases">
        <authorList>
            <consortium name="Pathogen Informatics"/>
        </authorList>
    </citation>
    <scope>NUCLEOTIDE SEQUENCE [LARGE SCALE GENOMIC DNA]</scope>
    <source>
        <strain evidence="1 2">A325</strain>
    </source>
</reference>
<organism evidence="1 2">
    <name type="scientific">Vibrio cholerae</name>
    <dbReference type="NCBI Taxonomy" id="666"/>
    <lineage>
        <taxon>Bacteria</taxon>
        <taxon>Pseudomonadati</taxon>
        <taxon>Pseudomonadota</taxon>
        <taxon>Gammaproteobacteria</taxon>
        <taxon>Vibrionales</taxon>
        <taxon>Vibrionaceae</taxon>
        <taxon>Vibrio</taxon>
    </lineage>
</organism>
<accession>A0A655Y1J5</accession>
<evidence type="ECO:0000313" key="2">
    <source>
        <dbReference type="Proteomes" id="UP000046067"/>
    </source>
</evidence>
<sequence length="80" mass="8840">MMPAASSSFKLSSKMAAFSSPGISLISMVDSTTSPPSFLSLAILHPVLHYLSREFWLVCHQGTYCFQHVLILVKIRQINA</sequence>
<gene>
    <name evidence="1" type="ORF">ERS013201_02183</name>
</gene>
<evidence type="ECO:0000313" key="1">
    <source>
        <dbReference type="EMBL" id="CSC25922.1"/>
    </source>
</evidence>
<protein>
    <submittedName>
        <fullName evidence="1">Uncharacterized protein</fullName>
    </submittedName>
</protein>